<name>A0A8S1ISD8_9CHLO</name>
<reference evidence="2" key="1">
    <citation type="submission" date="2020-12" db="EMBL/GenBank/DDBJ databases">
        <authorList>
            <person name="Iha C."/>
        </authorList>
    </citation>
    <scope>NUCLEOTIDE SEQUENCE</scope>
</reference>
<protein>
    <submittedName>
        <fullName evidence="2">Uncharacterized protein</fullName>
    </submittedName>
</protein>
<dbReference type="AlphaFoldDB" id="A0A8S1ISD8"/>
<feature type="region of interest" description="Disordered" evidence="1">
    <location>
        <begin position="187"/>
        <end position="209"/>
    </location>
</feature>
<evidence type="ECO:0000313" key="2">
    <source>
        <dbReference type="EMBL" id="CAD7697780.1"/>
    </source>
</evidence>
<gene>
    <name evidence="2" type="ORF">OSTQU699_LOCUS3141</name>
</gene>
<comment type="caution">
    <text evidence="2">The sequence shown here is derived from an EMBL/GenBank/DDBJ whole genome shotgun (WGS) entry which is preliminary data.</text>
</comment>
<dbReference type="Proteomes" id="UP000708148">
    <property type="component" value="Unassembled WGS sequence"/>
</dbReference>
<accession>A0A8S1ISD8</accession>
<feature type="compositionally biased region" description="Basic and acidic residues" evidence="1">
    <location>
        <begin position="193"/>
        <end position="209"/>
    </location>
</feature>
<organism evidence="2 3">
    <name type="scientific">Ostreobium quekettii</name>
    <dbReference type="NCBI Taxonomy" id="121088"/>
    <lineage>
        <taxon>Eukaryota</taxon>
        <taxon>Viridiplantae</taxon>
        <taxon>Chlorophyta</taxon>
        <taxon>core chlorophytes</taxon>
        <taxon>Ulvophyceae</taxon>
        <taxon>TCBD clade</taxon>
        <taxon>Bryopsidales</taxon>
        <taxon>Ostreobineae</taxon>
        <taxon>Ostreobiaceae</taxon>
        <taxon>Ostreobium</taxon>
    </lineage>
</organism>
<evidence type="ECO:0000256" key="1">
    <source>
        <dbReference type="SAM" id="MobiDB-lite"/>
    </source>
</evidence>
<evidence type="ECO:0000313" key="3">
    <source>
        <dbReference type="Proteomes" id="UP000708148"/>
    </source>
</evidence>
<dbReference type="EMBL" id="CAJHUC010000710">
    <property type="protein sequence ID" value="CAD7697780.1"/>
    <property type="molecule type" value="Genomic_DNA"/>
</dbReference>
<keyword evidence="3" id="KW-1185">Reference proteome</keyword>
<sequence length="209" mass="23341">MRGDTAVSACSTTYQEQLRHCRAQFDDLASQHALTVQILKGKDEEIEMLLHAQGEANRTVAALQGQVVQLNHKLSRWVNHVADCEDKIYQLENILADVRERSAYDLRSARWELEKAKEAQFMADSLRDKAQRTLEAIGSSVSAAVHKAVRDKEKIPGSSANSSPQSCVERLIAHVYRQESILGSIEATLDGSEENHTTKEGKEERQATI</sequence>
<proteinExistence type="predicted"/>